<sequence>MSVMIELDIHADLERITQLPVYPLILPSSVLEGVTYQRISDPKFNTGLVPVRLIEGRFQISIITLNYTKALQLEARLRATWEAVQHGAIGRTPVQTISRGALIQDMTEETNNRKRYRVTRDFIITFTEVPDD</sequence>
<keyword evidence="2" id="KW-1185">Reference proteome</keyword>
<organism evidence="1 2">
    <name type="scientific">Xenorhabdus taiwanensis</name>
    <dbReference type="NCBI Taxonomy" id="3085177"/>
    <lineage>
        <taxon>Bacteria</taxon>
        <taxon>Pseudomonadati</taxon>
        <taxon>Pseudomonadota</taxon>
        <taxon>Gammaproteobacteria</taxon>
        <taxon>Enterobacterales</taxon>
        <taxon>Morganellaceae</taxon>
        <taxon>Xenorhabdus</taxon>
    </lineage>
</organism>
<evidence type="ECO:0000313" key="1">
    <source>
        <dbReference type="EMBL" id="BET98097.1"/>
    </source>
</evidence>
<evidence type="ECO:0000313" key="2">
    <source>
        <dbReference type="Proteomes" id="UP001529514"/>
    </source>
</evidence>
<name>A0ABN7C6U8_9GAMM</name>
<evidence type="ECO:0008006" key="3">
    <source>
        <dbReference type="Google" id="ProtNLM"/>
    </source>
</evidence>
<protein>
    <recommendedName>
        <fullName evidence="3">DUF3168 domain-containing protein</fullName>
    </recommendedName>
</protein>
<dbReference type="EMBL" id="AP028978">
    <property type="protein sequence ID" value="BET98097.1"/>
    <property type="molecule type" value="Genomic_DNA"/>
</dbReference>
<reference evidence="1 2" key="1">
    <citation type="submission" date="2023-10" db="EMBL/GenBank/DDBJ databases">
        <title>Xenorhabdus taiwanensis sp. nov., a symbiotic bacterium associated with the entomopathogenic nematode Steinernema taiwanensis.</title>
        <authorList>
            <person name="Tseng C.T."/>
            <person name="Shu H.Y."/>
            <person name="Chen M.H."/>
            <person name="Fang Y.J."/>
            <person name="Wu T.L."/>
            <person name="Lin Y.C."/>
            <person name="Huang C.J."/>
        </authorList>
    </citation>
    <scope>NUCLEOTIDE SEQUENCE [LARGE SCALE GENOMIC DNA]</scope>
    <source>
        <strain evidence="1 2">TCT-1</strain>
    </source>
</reference>
<dbReference type="Proteomes" id="UP001529514">
    <property type="component" value="Chromosome"/>
</dbReference>
<proteinExistence type="predicted"/>
<accession>A0ABN7C6U8</accession>
<gene>
    <name evidence="1" type="ORF">TCT1_30180</name>
</gene>